<reference evidence="2 3" key="1">
    <citation type="journal article" date="2010" name="J. Bacteriol.">
        <title>Genome sequence of the dioxin-mineralizing bacterium Sphingomonas wittichii RW1.</title>
        <authorList>
            <person name="Miller T.R."/>
            <person name="Delcher A.L."/>
            <person name="Salzberg S.L."/>
            <person name="Saunders E."/>
            <person name="Detter J.C."/>
            <person name="Halden R.U."/>
        </authorList>
    </citation>
    <scope>NUCLEOTIDE SEQUENCE [LARGE SCALE GENOMIC DNA]</scope>
    <source>
        <strain evidence="3">DSM 6014 / CCUG 31198 / JCM 15750 / NBRC 105917 / EY 4224 / RW1</strain>
    </source>
</reference>
<evidence type="ECO:0000313" key="2">
    <source>
        <dbReference type="EMBL" id="ABQ68929.1"/>
    </source>
</evidence>
<dbReference type="Pfam" id="PF01872">
    <property type="entry name" value="RibD_C"/>
    <property type="match status" value="1"/>
</dbReference>
<evidence type="ECO:0000259" key="1">
    <source>
        <dbReference type="Pfam" id="PF01872"/>
    </source>
</evidence>
<evidence type="ECO:0000313" key="3">
    <source>
        <dbReference type="Proteomes" id="UP000001989"/>
    </source>
</evidence>
<dbReference type="GO" id="GO:0009231">
    <property type="term" value="P:riboflavin biosynthetic process"/>
    <property type="evidence" value="ECO:0007669"/>
    <property type="project" value="InterPro"/>
</dbReference>
<dbReference type="AlphaFoldDB" id="A0A9J9LE95"/>
<protein>
    <submittedName>
        <fullName evidence="2">Bifunctional deaminase-reductase domain protein</fullName>
    </submittedName>
</protein>
<sequence length="217" mass="22953">MMSKVRAAGFSISLDGFGAGAGPGQSLADPLGHRGTELHQWYFATRSFRAMIGEEGGDTDGVDAVHARRAMEGFGAHILGRNMFGPVRGPWNGDEWTGWWGDEPPFHASTFILTHHRRDPLVMAGGTVFHFVTDGIGAALEQAKAAAGDRDVKIGGGVSTLRQYLAAGLVDELHLAIAPVLLGRGEALFAGLDLPALGYRVLSSEAGEAARHVIIGR</sequence>
<proteinExistence type="predicted"/>
<dbReference type="SUPFAM" id="SSF53597">
    <property type="entry name" value="Dihydrofolate reductase-like"/>
    <property type="match status" value="1"/>
</dbReference>
<gene>
    <name evidence="2" type="ordered locus">Swit_2571</name>
</gene>
<accession>A0A9J9LE95</accession>
<dbReference type="PANTHER" id="PTHR38011">
    <property type="entry name" value="DIHYDROFOLATE REDUCTASE FAMILY PROTEIN (AFU_ORTHOLOGUE AFUA_8G06820)"/>
    <property type="match status" value="1"/>
</dbReference>
<keyword evidence="3" id="KW-1185">Reference proteome</keyword>
<dbReference type="Proteomes" id="UP000001989">
    <property type="component" value="Chromosome"/>
</dbReference>
<dbReference type="KEGG" id="swi:Swit_2571"/>
<dbReference type="InterPro" id="IPR002734">
    <property type="entry name" value="RibDG_C"/>
</dbReference>
<dbReference type="EMBL" id="CP000699">
    <property type="protein sequence ID" value="ABQ68929.1"/>
    <property type="molecule type" value="Genomic_DNA"/>
</dbReference>
<feature type="domain" description="Bacterial bifunctional deaminase-reductase C-terminal" evidence="1">
    <location>
        <begin position="11"/>
        <end position="205"/>
    </location>
</feature>
<dbReference type="Gene3D" id="3.40.430.10">
    <property type="entry name" value="Dihydrofolate Reductase, subunit A"/>
    <property type="match status" value="1"/>
</dbReference>
<dbReference type="InterPro" id="IPR024072">
    <property type="entry name" value="DHFR-like_dom_sf"/>
</dbReference>
<name>A0A9J9LE95_RHIWR</name>
<dbReference type="InterPro" id="IPR050765">
    <property type="entry name" value="Riboflavin_Biosynth_HTPR"/>
</dbReference>
<organism evidence="2 3">
    <name type="scientific">Rhizorhabdus wittichii (strain DSM 6014 / CCUG 31198 / JCM 15750 / NBRC 105917 / EY 4224 / RW1)</name>
    <name type="common">Sphingomonas wittichii</name>
    <dbReference type="NCBI Taxonomy" id="392499"/>
    <lineage>
        <taxon>Bacteria</taxon>
        <taxon>Pseudomonadati</taxon>
        <taxon>Pseudomonadota</taxon>
        <taxon>Alphaproteobacteria</taxon>
        <taxon>Sphingomonadales</taxon>
        <taxon>Sphingomonadaceae</taxon>
        <taxon>Rhizorhabdus</taxon>
    </lineage>
</organism>
<dbReference type="PANTHER" id="PTHR38011:SF12">
    <property type="entry name" value="BIFUNCTIONAL DEAMINASE-REDUCTASE DOMAIN PROTEIN"/>
    <property type="match status" value="1"/>
</dbReference>
<dbReference type="GO" id="GO:0008703">
    <property type="term" value="F:5-amino-6-(5-phosphoribosylamino)uracil reductase activity"/>
    <property type="evidence" value="ECO:0007669"/>
    <property type="project" value="InterPro"/>
</dbReference>